<dbReference type="InterPro" id="IPR015424">
    <property type="entry name" value="PyrdxlP-dep_Trfase"/>
</dbReference>
<reference evidence="2" key="1">
    <citation type="submission" date="2019-02" db="EMBL/GenBank/DDBJ databases">
        <authorList>
            <person name="Pothier F.J."/>
        </authorList>
    </citation>
    <scope>NUCLEOTIDE SEQUENCE</scope>
    <source>
        <strain evidence="2">CI-1B</strain>
    </source>
</reference>
<protein>
    <submittedName>
        <fullName evidence="2">5-aminolevulinate synthase</fullName>
        <ecNumber evidence="2">2.3.1.37</ecNumber>
    </submittedName>
</protein>
<dbReference type="GO" id="GO:0030170">
    <property type="term" value="F:pyridoxal phosphate binding"/>
    <property type="evidence" value="ECO:0007669"/>
    <property type="project" value="InterPro"/>
</dbReference>
<comment type="caution">
    <text evidence="2">The sequence shown here is derived from an EMBL/GenBank/DDBJ whole genome shotgun (WGS) entry which is preliminary data.</text>
</comment>
<sequence length="89" mass="9940">MKSVLNAAALPVMPSETHIVPLMGDPEKCKEESDLLLNEYGIYVQPINYPTVPRGTERCASRRRPITTTIVLAEAMVDVWARLALPRPH</sequence>
<keyword evidence="2" id="KW-0808">Transferase</keyword>
<evidence type="ECO:0000313" key="3">
    <source>
        <dbReference type="Proteomes" id="UP000328092"/>
    </source>
</evidence>
<dbReference type="SUPFAM" id="SSF53383">
    <property type="entry name" value="PLP-dependent transferases"/>
    <property type="match status" value="1"/>
</dbReference>
<organism evidence="2 3">
    <name type="scientific">Bradyrhizobium ivorense</name>
    <dbReference type="NCBI Taxonomy" id="2511166"/>
    <lineage>
        <taxon>Bacteria</taxon>
        <taxon>Pseudomonadati</taxon>
        <taxon>Pseudomonadota</taxon>
        <taxon>Alphaproteobacteria</taxon>
        <taxon>Hyphomicrobiales</taxon>
        <taxon>Nitrobacteraceae</taxon>
        <taxon>Bradyrhizobium</taxon>
    </lineage>
</organism>
<dbReference type="Gene3D" id="3.90.1150.10">
    <property type="entry name" value="Aspartate Aminotransferase, domain 1"/>
    <property type="match status" value="1"/>
</dbReference>
<dbReference type="Proteomes" id="UP000328092">
    <property type="component" value="Unassembled WGS sequence"/>
</dbReference>
<gene>
    <name evidence="2" type="primary">hemA_2</name>
    <name evidence="2" type="ORF">CI1B_20550</name>
</gene>
<feature type="domain" description="Aminotransferase class I/classII large" evidence="1">
    <location>
        <begin position="3"/>
        <end position="53"/>
    </location>
</feature>
<evidence type="ECO:0000259" key="1">
    <source>
        <dbReference type="Pfam" id="PF00155"/>
    </source>
</evidence>
<dbReference type="EC" id="2.3.1.37" evidence="2"/>
<keyword evidence="3" id="KW-1185">Reference proteome</keyword>
<accession>A0A508T0E9</accession>
<dbReference type="InterPro" id="IPR004839">
    <property type="entry name" value="Aminotransferase_I/II_large"/>
</dbReference>
<dbReference type="InterPro" id="IPR015422">
    <property type="entry name" value="PyrdxlP-dep_Trfase_small"/>
</dbReference>
<proteinExistence type="predicted"/>
<dbReference type="GO" id="GO:0003870">
    <property type="term" value="F:5-aminolevulinate synthase activity"/>
    <property type="evidence" value="ECO:0007669"/>
    <property type="project" value="UniProtKB-EC"/>
</dbReference>
<dbReference type="AlphaFoldDB" id="A0A508T0E9"/>
<dbReference type="Pfam" id="PF00155">
    <property type="entry name" value="Aminotran_1_2"/>
    <property type="match status" value="1"/>
</dbReference>
<keyword evidence="2" id="KW-0012">Acyltransferase</keyword>
<dbReference type="EMBL" id="CAADFC020000006">
    <property type="protein sequence ID" value="VIO68303.1"/>
    <property type="molecule type" value="Genomic_DNA"/>
</dbReference>
<name>A0A508T0E9_9BRAD</name>
<evidence type="ECO:0000313" key="2">
    <source>
        <dbReference type="EMBL" id="VIO68303.1"/>
    </source>
</evidence>